<dbReference type="Pfam" id="PF12706">
    <property type="entry name" value="Lactamase_B_2"/>
    <property type="match status" value="1"/>
</dbReference>
<sequence length="555" mass="62194">MAGPKPVRGHLFIGHTHWDHIQGLPFFSPLFVPGNEWDIYAPKGMEGELQQTLAGQMQYTYFPVPLDSLGATLRYHELLEQTVAVEDALITSRYLNHPALTLGYRVEVGGATFAYVTDHEPHGRTQACGRGQAEGWHHPEDSRHLEFIRGVDLLVHDAQYTAAEYPSKIGWGHSTVEYLVDIACDAGVKRLGLFHHDPMRTDEQLDRVVEMAQERAARLGSPLEIFAAAERESIELAGRASRRMRAVGARPNLTPVPLPAELSPPTRGQRVALAIRHEPTARLVREALAEDGLVATEIGKLSELPLLAEEHPALVIIEHGPGAQDGMEYCRELRAMTQYDLHDVPIVLVVDATHPEDLARGYLTGVTDWLVRPFNPAHVRTKARAWMLRSRLRWSPADLPANEIDRIAALEELDVLRAGREERFDRIARIAARVLDVPVSAVNLINRDQQVCKGMNCEGPDILPRAISLCAHTILGRDVMVIPDSREDERFGDNLLFTKYHYRFYAGVPLRTSQGHAVGTLCLFDSRPRHLQPEDHQALEDLAVIAQRELQEIRD</sequence>
<dbReference type="Proteomes" id="UP000028725">
    <property type="component" value="Unassembled WGS sequence"/>
</dbReference>
<dbReference type="InterPro" id="IPR029016">
    <property type="entry name" value="GAF-like_dom_sf"/>
</dbReference>
<dbReference type="InterPro" id="IPR001789">
    <property type="entry name" value="Sig_transdc_resp-reg_receiver"/>
</dbReference>
<dbReference type="PATRIC" id="fig|394096.3.peg.4854"/>
<evidence type="ECO:0000313" key="5">
    <source>
        <dbReference type="EMBL" id="KFE67470.1"/>
    </source>
</evidence>
<evidence type="ECO:0000256" key="2">
    <source>
        <dbReference type="ARBA" id="ARBA00022777"/>
    </source>
</evidence>
<comment type="caution">
    <text evidence="3">Lacks conserved residue(s) required for the propagation of feature annotation.</text>
</comment>
<gene>
    <name evidence="5" type="ORF">DB31_8823</name>
</gene>
<dbReference type="SMART" id="SM00065">
    <property type="entry name" value="GAF"/>
    <property type="match status" value="1"/>
</dbReference>
<dbReference type="AlphaFoldDB" id="A0A085WIF7"/>
<dbReference type="SUPFAM" id="SSF55781">
    <property type="entry name" value="GAF domain-like"/>
    <property type="match status" value="1"/>
</dbReference>
<dbReference type="PANTHER" id="PTHR43102">
    <property type="entry name" value="SLR1143 PROTEIN"/>
    <property type="match status" value="1"/>
</dbReference>
<comment type="caution">
    <text evidence="5">The sequence shown here is derived from an EMBL/GenBank/DDBJ whole genome shotgun (WGS) entry which is preliminary data.</text>
</comment>
<dbReference type="GO" id="GO:0000160">
    <property type="term" value="P:phosphorelay signal transduction system"/>
    <property type="evidence" value="ECO:0007669"/>
    <property type="project" value="InterPro"/>
</dbReference>
<keyword evidence="1" id="KW-0808">Transferase</keyword>
<dbReference type="InterPro" id="IPR003018">
    <property type="entry name" value="GAF"/>
</dbReference>
<dbReference type="InterPro" id="IPR036866">
    <property type="entry name" value="RibonucZ/Hydroxyglut_hydro"/>
</dbReference>
<dbReference type="GO" id="GO:0016301">
    <property type="term" value="F:kinase activity"/>
    <property type="evidence" value="ECO:0007669"/>
    <property type="project" value="UniProtKB-KW"/>
</dbReference>
<feature type="domain" description="Response regulatory" evidence="4">
    <location>
        <begin position="270"/>
        <end position="387"/>
    </location>
</feature>
<dbReference type="Gene3D" id="3.40.50.2300">
    <property type="match status" value="1"/>
</dbReference>
<evidence type="ECO:0000259" key="4">
    <source>
        <dbReference type="PROSITE" id="PS50110"/>
    </source>
</evidence>
<dbReference type="InterPro" id="IPR011006">
    <property type="entry name" value="CheY-like_superfamily"/>
</dbReference>
<keyword evidence="6" id="KW-1185">Reference proteome</keyword>
<dbReference type="SUPFAM" id="SSF52172">
    <property type="entry name" value="CheY-like"/>
    <property type="match status" value="1"/>
</dbReference>
<dbReference type="Gene3D" id="3.60.15.10">
    <property type="entry name" value="Ribonuclease Z/Hydroxyacylglutathione hydrolase-like"/>
    <property type="match status" value="1"/>
</dbReference>
<proteinExistence type="predicted"/>
<dbReference type="PANTHER" id="PTHR43102:SF2">
    <property type="entry name" value="GAF DOMAIN-CONTAINING PROTEIN"/>
    <property type="match status" value="1"/>
</dbReference>
<dbReference type="STRING" id="394096.DB31_8823"/>
<dbReference type="Pfam" id="PF01590">
    <property type="entry name" value="GAF"/>
    <property type="match status" value="1"/>
</dbReference>
<accession>A0A085WIF7</accession>
<evidence type="ECO:0000313" key="6">
    <source>
        <dbReference type="Proteomes" id="UP000028725"/>
    </source>
</evidence>
<dbReference type="SUPFAM" id="SSF56281">
    <property type="entry name" value="Metallo-hydrolase/oxidoreductase"/>
    <property type="match status" value="1"/>
</dbReference>
<evidence type="ECO:0000256" key="3">
    <source>
        <dbReference type="PROSITE-ProRule" id="PRU00169"/>
    </source>
</evidence>
<reference evidence="5 6" key="1">
    <citation type="submission" date="2014-04" db="EMBL/GenBank/DDBJ databases">
        <title>Genome assembly of Hyalangium minutum DSM 14724.</title>
        <authorList>
            <person name="Sharma G."/>
            <person name="Subramanian S."/>
        </authorList>
    </citation>
    <scope>NUCLEOTIDE SEQUENCE [LARGE SCALE GENOMIC DNA]</scope>
    <source>
        <strain evidence="5 6">DSM 14724</strain>
    </source>
</reference>
<protein>
    <recommendedName>
        <fullName evidence="4">Response regulatory domain-containing protein</fullName>
    </recommendedName>
</protein>
<dbReference type="PROSITE" id="PS50110">
    <property type="entry name" value="RESPONSE_REGULATORY"/>
    <property type="match status" value="1"/>
</dbReference>
<evidence type="ECO:0000256" key="1">
    <source>
        <dbReference type="ARBA" id="ARBA00022679"/>
    </source>
</evidence>
<dbReference type="Gene3D" id="3.30.450.40">
    <property type="match status" value="1"/>
</dbReference>
<name>A0A085WIF7_9BACT</name>
<keyword evidence="2" id="KW-0418">Kinase</keyword>
<organism evidence="5 6">
    <name type="scientific">Hyalangium minutum</name>
    <dbReference type="NCBI Taxonomy" id="394096"/>
    <lineage>
        <taxon>Bacteria</taxon>
        <taxon>Pseudomonadati</taxon>
        <taxon>Myxococcota</taxon>
        <taxon>Myxococcia</taxon>
        <taxon>Myxococcales</taxon>
        <taxon>Cystobacterineae</taxon>
        <taxon>Archangiaceae</taxon>
        <taxon>Hyalangium</taxon>
    </lineage>
</organism>
<dbReference type="InterPro" id="IPR001279">
    <property type="entry name" value="Metallo-B-lactamas"/>
</dbReference>
<dbReference type="CDD" id="cd07715">
    <property type="entry name" value="TaR3-like_MBL-fold"/>
    <property type="match status" value="1"/>
</dbReference>
<dbReference type="EMBL" id="JMCB01000008">
    <property type="protein sequence ID" value="KFE67470.1"/>
    <property type="molecule type" value="Genomic_DNA"/>
</dbReference>